<evidence type="ECO:0000313" key="2">
    <source>
        <dbReference type="EMBL" id="TPE47258.1"/>
    </source>
</evidence>
<evidence type="ECO:0000256" key="1">
    <source>
        <dbReference type="SAM" id="SignalP"/>
    </source>
</evidence>
<sequence>MKISRFAFLPATLLLLAGCASTTHQLNLLQQTPVAAQQVQNATVIVSSQSSVNSNIGTITTGIGEQADLVVNNSPEAALANELINQLKAQGIVASQINTSNKPAHQLQLAITELSYTTQTQALKTIATISFKLNANVVAGTTNYKANYESELVDEYGTLPDAYEVEASLDKLIRNTVARLVADPNVMTLLRRPLP</sequence>
<evidence type="ECO:0000313" key="3">
    <source>
        <dbReference type="Proteomes" id="UP000315901"/>
    </source>
</evidence>
<dbReference type="RefSeq" id="WP_140590911.1">
    <property type="nucleotide sequence ID" value="NZ_VFRR01000044.1"/>
</dbReference>
<keyword evidence="3" id="KW-1185">Reference proteome</keyword>
<feature type="signal peptide" evidence="1">
    <location>
        <begin position="1"/>
        <end position="22"/>
    </location>
</feature>
<gene>
    <name evidence="2" type="ORF">FJM67_14790</name>
</gene>
<organism evidence="2 3">
    <name type="scientific">Maribrevibacterium harenarium</name>
    <dbReference type="NCBI Taxonomy" id="2589817"/>
    <lineage>
        <taxon>Bacteria</taxon>
        <taxon>Pseudomonadati</taxon>
        <taxon>Pseudomonadota</taxon>
        <taxon>Gammaproteobacteria</taxon>
        <taxon>Oceanospirillales</taxon>
        <taxon>Oceanospirillaceae</taxon>
        <taxon>Maribrevibacterium</taxon>
    </lineage>
</organism>
<dbReference type="OrthoDB" id="6105842at2"/>
<dbReference type="Pfam" id="PF03923">
    <property type="entry name" value="Lipoprotein_16"/>
    <property type="match status" value="1"/>
</dbReference>
<comment type="caution">
    <text evidence="2">The sequence shown here is derived from an EMBL/GenBank/DDBJ whole genome shotgun (WGS) entry which is preliminary data.</text>
</comment>
<dbReference type="AlphaFoldDB" id="A0A501WCZ1"/>
<name>A0A501WCZ1_9GAMM</name>
<evidence type="ECO:0008006" key="4">
    <source>
        <dbReference type="Google" id="ProtNLM"/>
    </source>
</evidence>
<dbReference type="Proteomes" id="UP000315901">
    <property type="component" value="Unassembled WGS sequence"/>
</dbReference>
<keyword evidence="1" id="KW-0732">Signal</keyword>
<feature type="chain" id="PRO_5021478083" description="Lipoprotein" evidence="1">
    <location>
        <begin position="23"/>
        <end position="195"/>
    </location>
</feature>
<accession>A0A501WCZ1</accession>
<dbReference type="PROSITE" id="PS51257">
    <property type="entry name" value="PROKAR_LIPOPROTEIN"/>
    <property type="match status" value="1"/>
</dbReference>
<reference evidence="2 3" key="1">
    <citation type="submission" date="2019-06" db="EMBL/GenBank/DDBJ databases">
        <title>A novel bacterium of genus Marinomonas, isolated from coastal sand.</title>
        <authorList>
            <person name="Huang H."/>
            <person name="Mo K."/>
            <person name="Hu Y."/>
        </authorList>
    </citation>
    <scope>NUCLEOTIDE SEQUENCE [LARGE SCALE GENOMIC DNA]</scope>
    <source>
        <strain evidence="2 3">HB171799</strain>
    </source>
</reference>
<dbReference type="EMBL" id="VFRR01000044">
    <property type="protein sequence ID" value="TPE47258.1"/>
    <property type="molecule type" value="Genomic_DNA"/>
</dbReference>
<protein>
    <recommendedName>
        <fullName evidence="4">Lipoprotein</fullName>
    </recommendedName>
</protein>
<dbReference type="InterPro" id="IPR005619">
    <property type="entry name" value="Uncharacterised_YajG"/>
</dbReference>
<proteinExistence type="predicted"/>